<protein>
    <submittedName>
        <fullName evidence="1">Uncharacterized protein</fullName>
    </submittedName>
</protein>
<proteinExistence type="predicted"/>
<dbReference type="EMBL" id="MK327938">
    <property type="protein sequence ID" value="QBO63813.1"/>
    <property type="molecule type" value="Genomic_DNA"/>
</dbReference>
<evidence type="ECO:0000313" key="2">
    <source>
        <dbReference type="Proteomes" id="UP000294673"/>
    </source>
</evidence>
<organism evidence="1 2">
    <name type="scientific">Escherichia phage vB_EcoM_Goslar</name>
    <dbReference type="NCBI Taxonomy" id="2502409"/>
    <lineage>
        <taxon>Viruses</taxon>
        <taxon>Duplodnaviria</taxon>
        <taxon>Heunggongvirae</taxon>
        <taxon>Uroviricota</taxon>
        <taxon>Caudoviricetes</taxon>
        <taxon>Chimalliviridae</taxon>
        <taxon>Goslarvirus</taxon>
        <taxon>Goslarvirus goslar</taxon>
    </lineage>
</organism>
<accession>A0A482GGN6</accession>
<dbReference type="Proteomes" id="UP000294673">
    <property type="component" value="Segment"/>
</dbReference>
<sequence>MIRATGYENKGKNSVQRYVADEEGKAAYLDWFDRYSASKVRDPSILRLQSSFQWQASEQRWYITLEIGTVREDQLPACLKEQREQINTLLAQHKTEPKP</sequence>
<keyword evidence="2" id="KW-1185">Reference proteome</keyword>
<name>A0A482GGN6_BPGOS</name>
<organismHost>
    <name type="scientific">Escherichia coli</name>
    <dbReference type="NCBI Taxonomy" id="562"/>
</organismHost>
<gene>
    <name evidence="1" type="ORF">Goslar_00020</name>
</gene>
<evidence type="ECO:0000313" key="1">
    <source>
        <dbReference type="EMBL" id="QBO63813.1"/>
    </source>
</evidence>
<reference evidence="1 2" key="1">
    <citation type="submission" date="2018-12" db="EMBL/GenBank/DDBJ databases">
        <title>Still something new to discover - new insights into E. coli phage diversity and taxonomy.</title>
        <authorList>
            <person name="Korf I.H.E."/>
            <person name="Adriaennsens E."/>
            <person name="Dreiseikelmann B."/>
            <person name="Kropinski A."/>
            <person name="Nimtz M."/>
            <person name="Meier-Kolthoff J.P."/>
            <person name="Rohde M."/>
            <person name="van Raaij M."/>
            <person name="Wittmann J."/>
        </authorList>
    </citation>
    <scope>NUCLEOTIDE SEQUENCE [LARGE SCALE GENOMIC DNA]</scope>
</reference>